<dbReference type="OrthoDB" id="545737at2759"/>
<accession>D8TT15</accession>
<dbReference type="KEGG" id="vcn:VOLCADRAFT_89931"/>
<dbReference type="Gene3D" id="3.30.470.20">
    <property type="entry name" value="ATP-grasp fold, B domain"/>
    <property type="match status" value="1"/>
</dbReference>
<dbReference type="GO" id="GO:0005737">
    <property type="term" value="C:cytoplasm"/>
    <property type="evidence" value="ECO:0007669"/>
    <property type="project" value="TreeGrafter"/>
</dbReference>
<dbReference type="GO" id="GO:0005524">
    <property type="term" value="F:ATP binding"/>
    <property type="evidence" value="ECO:0007669"/>
    <property type="project" value="InterPro"/>
</dbReference>
<dbReference type="AlphaFoldDB" id="D8TT15"/>
<keyword evidence="4" id="KW-1185">Reference proteome</keyword>
<dbReference type="InParanoid" id="D8TT15"/>
<feature type="compositionally biased region" description="Low complexity" evidence="1">
    <location>
        <begin position="150"/>
        <end position="163"/>
    </location>
</feature>
<sequence>MTFHQQHASLPVAVGLAFLHRKLLRILTPELRGLASSAGLQLVALDPHQPLDQQASLLAAAPLPTTTSSHAANTASTSTCTSAMRGGAECAPFVIVLHKLHADPVWEAHLAQYVARHPHVRVLDPPAAIHNTEDRALMLAAIPPGGLLLRLPATATPTSQSPTGPSPQNPIPCMDTDADRPGPRSGSCSGSGSHFEIGFGSAARDGDGVRMVDSGCGGGGSDSSSSSSGGCGNSRCEVVVVRAPEQVVVHSCTQLRALAAGGEGSRAGDLQPPLILKTQRADAAGGSGHGLAVALTWDELLDKAMALQAAAAAAAAKTTTRTARSRGAGEGGGSGADDHDDDDDNANAGDDGPGGWVPLLVYVLGEHVQVTRRSSLTLSCLSAMRNAPSPAGKARREQDDPQPSQPSKLQSPASASTGDLAAAAGTSPADGAPAPPLVLQHLSAQPQPGLHAPDAIAEGDGVTAQTTAMEGATGKREVAEMDGPGGPAISSGGGLGDQVLGVVAQELSHRMGLTMFNFDVVMPTTEVVEGAVGVHGEQEGARAGMGLAKAGVGGSCVLYVIDVNYFPGYDKLQGWETHLVAHLRAAAEVARARPGV</sequence>
<feature type="region of interest" description="Disordered" evidence="1">
    <location>
        <begin position="385"/>
        <end position="436"/>
    </location>
</feature>
<dbReference type="EMBL" id="GL378335">
    <property type="protein sequence ID" value="EFJ49575.1"/>
    <property type="molecule type" value="Genomic_DNA"/>
</dbReference>
<dbReference type="GeneID" id="9618627"/>
<evidence type="ECO:0000256" key="1">
    <source>
        <dbReference type="SAM" id="MobiDB-lite"/>
    </source>
</evidence>
<name>D8TT15_VOLCA</name>
<feature type="region of interest" description="Disordered" evidence="1">
    <location>
        <begin position="317"/>
        <end position="352"/>
    </location>
</feature>
<proteinExistence type="predicted"/>
<evidence type="ECO:0000313" key="3">
    <source>
        <dbReference type="EMBL" id="EFJ49575.1"/>
    </source>
</evidence>
<dbReference type="Pfam" id="PF17927">
    <property type="entry name" value="Ins134_P3_kin_N"/>
    <property type="match status" value="1"/>
</dbReference>
<feature type="compositionally biased region" description="Low complexity" evidence="1">
    <location>
        <begin position="401"/>
        <end position="432"/>
    </location>
</feature>
<dbReference type="GO" id="GO:0047325">
    <property type="term" value="F:inositol-3,4,5,6-tetrakisphosphate 1-kinase activity"/>
    <property type="evidence" value="ECO:0007669"/>
    <property type="project" value="InterPro"/>
</dbReference>
<feature type="region of interest" description="Disordered" evidence="1">
    <location>
        <begin position="150"/>
        <end position="191"/>
    </location>
</feature>
<evidence type="ECO:0000259" key="2">
    <source>
        <dbReference type="Pfam" id="PF17927"/>
    </source>
</evidence>
<dbReference type="InterPro" id="IPR008656">
    <property type="entry name" value="Inositol_tetrakis-P_1-kinase"/>
</dbReference>
<dbReference type="InterPro" id="IPR041429">
    <property type="entry name" value="ITPK1_N"/>
</dbReference>
<feature type="domain" description="Inositol-tetrakisphosphate 1-kinase N-terminal" evidence="2">
    <location>
        <begin position="88"/>
        <end position="129"/>
    </location>
</feature>
<reference evidence="3 4" key="1">
    <citation type="journal article" date="2010" name="Science">
        <title>Genomic analysis of organismal complexity in the multicellular green alga Volvox carteri.</title>
        <authorList>
            <person name="Prochnik S.E."/>
            <person name="Umen J."/>
            <person name="Nedelcu A.M."/>
            <person name="Hallmann A."/>
            <person name="Miller S.M."/>
            <person name="Nishii I."/>
            <person name="Ferris P."/>
            <person name="Kuo A."/>
            <person name="Mitros T."/>
            <person name="Fritz-Laylin L.K."/>
            <person name="Hellsten U."/>
            <person name="Chapman J."/>
            <person name="Simakov O."/>
            <person name="Rensing S.A."/>
            <person name="Terry A."/>
            <person name="Pangilinan J."/>
            <person name="Kapitonov V."/>
            <person name="Jurka J."/>
            <person name="Salamov A."/>
            <person name="Shapiro H."/>
            <person name="Schmutz J."/>
            <person name="Grimwood J."/>
            <person name="Lindquist E."/>
            <person name="Lucas S."/>
            <person name="Grigoriev I.V."/>
            <person name="Schmitt R."/>
            <person name="Kirk D."/>
            <person name="Rokhsar D.S."/>
        </authorList>
    </citation>
    <scope>NUCLEOTIDE SEQUENCE [LARGE SCALE GENOMIC DNA]</scope>
    <source>
        <strain evidence="4">f. Nagariensis / Eve</strain>
    </source>
</reference>
<dbReference type="GO" id="GO:0032957">
    <property type="term" value="P:inositol trisphosphate metabolic process"/>
    <property type="evidence" value="ECO:0007669"/>
    <property type="project" value="InterPro"/>
</dbReference>
<dbReference type="GO" id="GO:0052726">
    <property type="term" value="F:inositol-1,3,4-trisphosphate 5-kinase activity"/>
    <property type="evidence" value="ECO:0007669"/>
    <property type="project" value="InterPro"/>
</dbReference>
<dbReference type="RefSeq" id="XP_002949556.1">
    <property type="nucleotide sequence ID" value="XM_002949510.1"/>
</dbReference>
<protein>
    <recommendedName>
        <fullName evidence="2">Inositol-tetrakisphosphate 1-kinase N-terminal domain-containing protein</fullName>
    </recommendedName>
</protein>
<dbReference type="Proteomes" id="UP000001058">
    <property type="component" value="Unassembled WGS sequence"/>
</dbReference>
<evidence type="ECO:0000313" key="4">
    <source>
        <dbReference type="Proteomes" id="UP000001058"/>
    </source>
</evidence>
<dbReference type="GO" id="GO:0000287">
    <property type="term" value="F:magnesium ion binding"/>
    <property type="evidence" value="ECO:0007669"/>
    <property type="project" value="InterPro"/>
</dbReference>
<dbReference type="GO" id="GO:0052725">
    <property type="term" value="F:inositol-1,3,4-trisphosphate 6-kinase activity"/>
    <property type="evidence" value="ECO:0007669"/>
    <property type="project" value="InterPro"/>
</dbReference>
<feature type="compositionally biased region" description="Low complexity" evidence="1">
    <location>
        <begin position="317"/>
        <end position="326"/>
    </location>
</feature>
<dbReference type="PANTHER" id="PTHR14217">
    <property type="entry name" value="INOSITOL-TETRAKISPHOSPHATE 1-KINASE"/>
    <property type="match status" value="1"/>
</dbReference>
<organism evidence="4">
    <name type="scientific">Volvox carteri f. nagariensis</name>
    <dbReference type="NCBI Taxonomy" id="3068"/>
    <lineage>
        <taxon>Eukaryota</taxon>
        <taxon>Viridiplantae</taxon>
        <taxon>Chlorophyta</taxon>
        <taxon>core chlorophytes</taxon>
        <taxon>Chlorophyceae</taxon>
        <taxon>CS clade</taxon>
        <taxon>Chlamydomonadales</taxon>
        <taxon>Volvocaceae</taxon>
        <taxon>Volvox</taxon>
    </lineage>
</organism>
<gene>
    <name evidence="3" type="ORF">VOLCADRAFT_89931</name>
</gene>
<dbReference type="PANTHER" id="PTHR14217:SF39">
    <property type="entry name" value="INOSITOL-TETRAKISPHOSPHATE 1-KINASE 3"/>
    <property type="match status" value="1"/>
</dbReference>
<dbReference type="STRING" id="3068.D8TT15"/>